<dbReference type="InterPro" id="IPR003103">
    <property type="entry name" value="BAG_domain"/>
</dbReference>
<dbReference type="PROSITE" id="PS50020">
    <property type="entry name" value="WW_DOMAIN_2"/>
    <property type="match status" value="1"/>
</dbReference>
<protein>
    <submittedName>
        <fullName evidence="4">Uncharacterized protein</fullName>
    </submittedName>
</protein>
<dbReference type="PROSITE" id="PS01159">
    <property type="entry name" value="WW_DOMAIN_1"/>
    <property type="match status" value="1"/>
</dbReference>
<feature type="compositionally biased region" description="Low complexity" evidence="1">
    <location>
        <begin position="111"/>
        <end position="144"/>
    </location>
</feature>
<dbReference type="SMART" id="SM00456">
    <property type="entry name" value="WW"/>
    <property type="match status" value="1"/>
</dbReference>
<comment type="caution">
    <text evidence="4">The sequence shown here is derived from an EMBL/GenBank/DDBJ whole genome shotgun (WGS) entry which is preliminary data.</text>
</comment>
<dbReference type="PROSITE" id="PS51035">
    <property type="entry name" value="BAG"/>
    <property type="match status" value="1"/>
</dbReference>
<accession>A0ABP0FCW6</accession>
<evidence type="ECO:0000259" key="3">
    <source>
        <dbReference type="PROSITE" id="PS51035"/>
    </source>
</evidence>
<name>A0ABP0FCW6_CLALP</name>
<dbReference type="SMART" id="SM00264">
    <property type="entry name" value="BAG"/>
    <property type="match status" value="1"/>
</dbReference>
<evidence type="ECO:0000313" key="4">
    <source>
        <dbReference type="EMBL" id="CAK8676072.1"/>
    </source>
</evidence>
<feature type="compositionally biased region" description="Polar residues" evidence="1">
    <location>
        <begin position="146"/>
        <end position="160"/>
    </location>
</feature>
<feature type="domain" description="WW" evidence="2">
    <location>
        <begin position="18"/>
        <end position="52"/>
    </location>
</feature>
<keyword evidence="5" id="KW-1185">Reference proteome</keyword>
<feature type="region of interest" description="Disordered" evidence="1">
    <location>
        <begin position="1"/>
        <end position="21"/>
    </location>
</feature>
<evidence type="ECO:0000259" key="2">
    <source>
        <dbReference type="PROSITE" id="PS50020"/>
    </source>
</evidence>
<feature type="region of interest" description="Disordered" evidence="1">
    <location>
        <begin position="70"/>
        <end position="240"/>
    </location>
</feature>
<dbReference type="SUPFAM" id="SSF63491">
    <property type="entry name" value="BAG domain"/>
    <property type="match status" value="1"/>
</dbReference>
<dbReference type="CDD" id="cd00201">
    <property type="entry name" value="WW"/>
    <property type="match status" value="1"/>
</dbReference>
<sequence>MTQNYGQFPKPPDLRLNEPLPPGWEMRIDDRTSWPFFIDHNTKTTTWVDPRPVKANVPKQARVIPVQHEQVPAPVQQWQERRQQQPLGGQHWQQHNPNRMPQPQPQPQPQQFPVYNVPQPNGYIPQQQAQQIRQPQQFHQQPRPSGSLQNSGRNPGQSQPPVERSIPIKVMHESPGNVTTSSNLKKTAEPPRTSSSSNVTPAATSTSKPPQVNNLCEAEAPDPVQSHSQASTTEKDGSEDYRVVEARKRIAGILADLEELEKEVDAFSGSRTDKQFLKLENLLTNKLLRLDEINATGAPGAEEIRTERKAAIKQIQQTLDVLELKVVGE</sequence>
<dbReference type="Proteomes" id="UP001642483">
    <property type="component" value="Unassembled WGS sequence"/>
</dbReference>
<organism evidence="4 5">
    <name type="scientific">Clavelina lepadiformis</name>
    <name type="common">Light-bulb sea squirt</name>
    <name type="synonym">Ascidia lepadiformis</name>
    <dbReference type="NCBI Taxonomy" id="159417"/>
    <lineage>
        <taxon>Eukaryota</taxon>
        <taxon>Metazoa</taxon>
        <taxon>Chordata</taxon>
        <taxon>Tunicata</taxon>
        <taxon>Ascidiacea</taxon>
        <taxon>Aplousobranchia</taxon>
        <taxon>Clavelinidae</taxon>
        <taxon>Clavelina</taxon>
    </lineage>
</organism>
<evidence type="ECO:0000256" key="1">
    <source>
        <dbReference type="SAM" id="MobiDB-lite"/>
    </source>
</evidence>
<feature type="domain" description="BAG" evidence="3">
    <location>
        <begin position="246"/>
        <end position="326"/>
    </location>
</feature>
<gene>
    <name evidence="4" type="ORF">CVLEPA_LOCUS5572</name>
</gene>
<feature type="compositionally biased region" description="Pro residues" evidence="1">
    <location>
        <begin position="100"/>
        <end position="110"/>
    </location>
</feature>
<dbReference type="InterPro" id="IPR036020">
    <property type="entry name" value="WW_dom_sf"/>
</dbReference>
<dbReference type="Gene3D" id="2.20.70.10">
    <property type="match status" value="1"/>
</dbReference>
<dbReference type="Pfam" id="PF02179">
    <property type="entry name" value="BAG"/>
    <property type="match status" value="1"/>
</dbReference>
<dbReference type="InterPro" id="IPR036533">
    <property type="entry name" value="BAG_dom_sf"/>
</dbReference>
<feature type="compositionally biased region" description="Low complexity" evidence="1">
    <location>
        <begin position="84"/>
        <end position="99"/>
    </location>
</feature>
<dbReference type="EMBL" id="CAWYQH010000024">
    <property type="protein sequence ID" value="CAK8676072.1"/>
    <property type="molecule type" value="Genomic_DNA"/>
</dbReference>
<feature type="compositionally biased region" description="Polar residues" evidence="1">
    <location>
        <begin position="176"/>
        <end position="185"/>
    </location>
</feature>
<dbReference type="SUPFAM" id="SSF51045">
    <property type="entry name" value="WW domain"/>
    <property type="match status" value="1"/>
</dbReference>
<proteinExistence type="predicted"/>
<dbReference type="InterPro" id="IPR001202">
    <property type="entry name" value="WW_dom"/>
</dbReference>
<evidence type="ECO:0000313" key="5">
    <source>
        <dbReference type="Proteomes" id="UP001642483"/>
    </source>
</evidence>
<dbReference type="Pfam" id="PF00397">
    <property type="entry name" value="WW"/>
    <property type="match status" value="1"/>
</dbReference>
<dbReference type="Gene3D" id="1.20.58.120">
    <property type="entry name" value="BAG domain"/>
    <property type="match status" value="1"/>
</dbReference>
<feature type="compositionally biased region" description="Polar residues" evidence="1">
    <location>
        <begin position="192"/>
        <end position="214"/>
    </location>
</feature>
<reference evidence="4 5" key="1">
    <citation type="submission" date="2024-02" db="EMBL/GenBank/DDBJ databases">
        <authorList>
            <person name="Daric V."/>
            <person name="Darras S."/>
        </authorList>
    </citation>
    <scope>NUCLEOTIDE SEQUENCE [LARGE SCALE GENOMIC DNA]</scope>
</reference>